<feature type="region of interest" description="Disordered" evidence="1">
    <location>
        <begin position="1"/>
        <end position="21"/>
    </location>
</feature>
<gene>
    <name evidence="2" type="ORF">LIER_09636</name>
</gene>
<dbReference type="AlphaFoldDB" id="A0AAV3PHP2"/>
<dbReference type="EMBL" id="BAABME010001653">
    <property type="protein sequence ID" value="GAA0150773.1"/>
    <property type="molecule type" value="Genomic_DNA"/>
</dbReference>
<evidence type="ECO:0000313" key="2">
    <source>
        <dbReference type="EMBL" id="GAA0150773.1"/>
    </source>
</evidence>
<sequence length="96" mass="10698">MATKSSSEPHPVARGMSEITNKTITHTRLSFKEVDRMEYQKSFAILSQKPNGHLDSKREKHKVVGLPPGCRGGCRSTQRRAAAHSITISRRSRLGI</sequence>
<evidence type="ECO:0000256" key="1">
    <source>
        <dbReference type="SAM" id="MobiDB-lite"/>
    </source>
</evidence>
<organism evidence="2 3">
    <name type="scientific">Lithospermum erythrorhizon</name>
    <name type="common">Purple gromwell</name>
    <name type="synonym">Lithospermum officinale var. erythrorhizon</name>
    <dbReference type="NCBI Taxonomy" id="34254"/>
    <lineage>
        <taxon>Eukaryota</taxon>
        <taxon>Viridiplantae</taxon>
        <taxon>Streptophyta</taxon>
        <taxon>Embryophyta</taxon>
        <taxon>Tracheophyta</taxon>
        <taxon>Spermatophyta</taxon>
        <taxon>Magnoliopsida</taxon>
        <taxon>eudicotyledons</taxon>
        <taxon>Gunneridae</taxon>
        <taxon>Pentapetalae</taxon>
        <taxon>asterids</taxon>
        <taxon>lamiids</taxon>
        <taxon>Boraginales</taxon>
        <taxon>Boraginaceae</taxon>
        <taxon>Boraginoideae</taxon>
        <taxon>Lithospermeae</taxon>
        <taxon>Lithospermum</taxon>
    </lineage>
</organism>
<comment type="caution">
    <text evidence="2">The sequence shown here is derived from an EMBL/GenBank/DDBJ whole genome shotgun (WGS) entry which is preliminary data.</text>
</comment>
<reference evidence="2 3" key="1">
    <citation type="submission" date="2024-01" db="EMBL/GenBank/DDBJ databases">
        <title>The complete chloroplast genome sequence of Lithospermum erythrorhizon: insights into the phylogenetic relationship among Boraginaceae species and the maternal lineages of purple gromwells.</title>
        <authorList>
            <person name="Okada T."/>
            <person name="Watanabe K."/>
        </authorList>
    </citation>
    <scope>NUCLEOTIDE SEQUENCE [LARGE SCALE GENOMIC DNA]</scope>
</reference>
<feature type="region of interest" description="Disordered" evidence="1">
    <location>
        <begin position="50"/>
        <end position="96"/>
    </location>
</feature>
<protein>
    <submittedName>
        <fullName evidence="2">Uncharacterized protein</fullName>
    </submittedName>
</protein>
<dbReference type="Proteomes" id="UP001454036">
    <property type="component" value="Unassembled WGS sequence"/>
</dbReference>
<evidence type="ECO:0000313" key="3">
    <source>
        <dbReference type="Proteomes" id="UP001454036"/>
    </source>
</evidence>
<keyword evidence="3" id="KW-1185">Reference proteome</keyword>
<name>A0AAV3PHP2_LITER</name>
<proteinExistence type="predicted"/>
<accession>A0AAV3PHP2</accession>